<proteinExistence type="predicted"/>
<dbReference type="Proteomes" id="UP001301797">
    <property type="component" value="Chromosome"/>
</dbReference>
<protein>
    <submittedName>
        <fullName evidence="1">Uncharacterized protein</fullName>
    </submittedName>
</protein>
<accession>A0AA97I2T3</accession>
<dbReference type="EMBL" id="CP043875">
    <property type="protein sequence ID" value="WOF15928.1"/>
    <property type="molecule type" value="Genomic_DNA"/>
</dbReference>
<dbReference type="RefSeq" id="WP_317137498.1">
    <property type="nucleotide sequence ID" value="NZ_CP043875.1"/>
</dbReference>
<organism evidence="1 2">
    <name type="scientific">Methanochimaera problematica</name>
    <dbReference type="NCBI Taxonomy" id="2609417"/>
    <lineage>
        <taxon>Archaea</taxon>
        <taxon>Methanobacteriati</taxon>
        <taxon>Methanobacteriota</taxon>
        <taxon>Stenosarchaea group</taxon>
        <taxon>Methanomicrobia</taxon>
        <taxon>Methanomicrobiales</taxon>
        <taxon>Methanomicrobiaceae</taxon>
        <taxon>Methanochimaera</taxon>
    </lineage>
</organism>
<gene>
    <name evidence="1" type="ORF">F1737_04055</name>
</gene>
<name>A0AA97I2T3_9EURY</name>
<evidence type="ECO:0000313" key="1">
    <source>
        <dbReference type="EMBL" id="WOF15928.1"/>
    </source>
</evidence>
<dbReference type="GeneID" id="85229313"/>
<reference evidence="1 2" key="1">
    <citation type="submission" date="2019-09" db="EMBL/GenBank/DDBJ databases">
        <title>The complete genome of Methanoplanus sp. FWC-SCC4.</title>
        <authorList>
            <person name="Chen S.-C."/>
            <person name="Zhou Y.-Z."/>
            <person name="Lai M.-C."/>
        </authorList>
    </citation>
    <scope>NUCLEOTIDE SEQUENCE [LARGE SCALE GENOMIC DNA]</scope>
    <source>
        <strain evidence="1 2">FWC-SCC4</strain>
    </source>
</reference>
<dbReference type="AlphaFoldDB" id="A0AA97I2T3"/>
<evidence type="ECO:0000313" key="2">
    <source>
        <dbReference type="Proteomes" id="UP001301797"/>
    </source>
</evidence>
<keyword evidence="2" id="KW-1185">Reference proteome</keyword>
<sequence>MMQRTTKIGVVFFLVVAFALAVPAMADTMSTGVSIAAGGGDPPVIMCKWEQDESGYLEEGDISHIWPGSQFLPNTVFEGTTTIKYYAVLFDEQDGGNVKIVSAYVYHPDLYGMEEGDWEPFKYQVRLSKVGHGPDEIAMVEDAVMAGLVEFGYTNDGSEVVWNGDDKTSVKLLLEKGTADLWEGEAIIHYCQPAGEYEVVMKAMDQNDVAANDLVNVFDYLPVDMAEFDFASVDYGSTTVCTNKWATGNTIFLDEDGYPTVRNVGNIPLNVVIVRQDDMGFGYDNEGNWDVTFDARLGNDGVGQVITYDPVKITDPGQNAVLPNILWMCHSEELDFSIHILKGWYTDDPHIGTMTLGTTPSEIAPSWSNGGWIYYSNSG</sequence>
<dbReference type="KEGG" id="mefw:F1737_04055"/>